<dbReference type="EMBL" id="CP012661">
    <property type="protein sequence ID" value="AMY69965.1"/>
    <property type="molecule type" value="Genomic_DNA"/>
</dbReference>
<evidence type="ECO:0000313" key="15">
    <source>
        <dbReference type="EMBL" id="AMY69965.1"/>
    </source>
</evidence>
<dbReference type="PROSITE" id="PS50975">
    <property type="entry name" value="ATP_GRASP"/>
    <property type="match status" value="1"/>
</dbReference>
<dbReference type="SUPFAM" id="SSF51246">
    <property type="entry name" value="Rudiment single hybrid motif"/>
    <property type="match status" value="1"/>
</dbReference>
<dbReference type="PANTHER" id="PTHR43472">
    <property type="entry name" value="PHOSPHORIBOSYLAMINE--GLYCINE LIGASE"/>
    <property type="match status" value="1"/>
</dbReference>
<dbReference type="Gene3D" id="3.90.600.10">
    <property type="entry name" value="Phosphoribosylglycinamide synthetase, C-terminal domain"/>
    <property type="match status" value="1"/>
</dbReference>
<dbReference type="InterPro" id="IPR013815">
    <property type="entry name" value="ATP_grasp_subdomain_1"/>
</dbReference>
<evidence type="ECO:0000256" key="4">
    <source>
        <dbReference type="ARBA" id="ARBA00013255"/>
    </source>
</evidence>
<evidence type="ECO:0000256" key="12">
    <source>
        <dbReference type="HAMAP-Rule" id="MF_00138"/>
    </source>
</evidence>
<dbReference type="InterPro" id="IPR037123">
    <property type="entry name" value="PRibGlycinamide_synth_C_sf"/>
</dbReference>
<dbReference type="OrthoDB" id="9807240at2"/>
<dbReference type="NCBIfam" id="TIGR00877">
    <property type="entry name" value="purD"/>
    <property type="match status" value="1"/>
</dbReference>
<keyword evidence="5 12" id="KW-0436">Ligase</keyword>
<dbReference type="SMART" id="SM01209">
    <property type="entry name" value="GARS_A"/>
    <property type="match status" value="1"/>
</dbReference>
<dbReference type="GO" id="GO:0006189">
    <property type="term" value="P:'de novo' IMP biosynthetic process"/>
    <property type="evidence" value="ECO:0007669"/>
    <property type="project" value="UniProtKB-UniRule"/>
</dbReference>
<dbReference type="RefSeq" id="WP_066818490.1">
    <property type="nucleotide sequence ID" value="NZ_CP012661.1"/>
</dbReference>
<evidence type="ECO:0000256" key="1">
    <source>
        <dbReference type="ARBA" id="ARBA00001936"/>
    </source>
</evidence>
<dbReference type="SUPFAM" id="SSF52440">
    <property type="entry name" value="PreATP-grasp domain"/>
    <property type="match status" value="1"/>
</dbReference>
<dbReference type="Gene3D" id="3.30.470.20">
    <property type="entry name" value="ATP-grasp fold, B domain"/>
    <property type="match status" value="1"/>
</dbReference>
<dbReference type="InterPro" id="IPR011761">
    <property type="entry name" value="ATP-grasp"/>
</dbReference>
<name>A0A159Z493_9RHOB</name>
<evidence type="ECO:0000256" key="2">
    <source>
        <dbReference type="ARBA" id="ARBA00001946"/>
    </source>
</evidence>
<comment type="catalytic activity">
    <reaction evidence="12">
        <text>5-phospho-beta-D-ribosylamine + glycine + ATP = N(1)-(5-phospho-beta-D-ribosyl)glycinamide + ADP + phosphate + H(+)</text>
        <dbReference type="Rhea" id="RHEA:17453"/>
        <dbReference type="ChEBI" id="CHEBI:15378"/>
        <dbReference type="ChEBI" id="CHEBI:30616"/>
        <dbReference type="ChEBI" id="CHEBI:43474"/>
        <dbReference type="ChEBI" id="CHEBI:57305"/>
        <dbReference type="ChEBI" id="CHEBI:58681"/>
        <dbReference type="ChEBI" id="CHEBI:143788"/>
        <dbReference type="ChEBI" id="CHEBI:456216"/>
        <dbReference type="EC" id="6.3.4.13"/>
    </reaction>
</comment>
<evidence type="ECO:0000256" key="9">
    <source>
        <dbReference type="ARBA" id="ARBA00038345"/>
    </source>
</evidence>
<dbReference type="AlphaFoldDB" id="A0A159Z493"/>
<gene>
    <name evidence="12" type="primary">purD</name>
    <name evidence="15" type="ORF">AKL17_2726</name>
</gene>
<evidence type="ECO:0000256" key="10">
    <source>
        <dbReference type="ARBA" id="ARBA00042242"/>
    </source>
</evidence>
<dbReference type="HAMAP" id="MF_00138">
    <property type="entry name" value="GARS"/>
    <property type="match status" value="1"/>
</dbReference>
<accession>A0A159Z493</accession>
<organism evidence="15 16">
    <name type="scientific">Frigidibacter mobilis</name>
    <dbReference type="NCBI Taxonomy" id="1335048"/>
    <lineage>
        <taxon>Bacteria</taxon>
        <taxon>Pseudomonadati</taxon>
        <taxon>Pseudomonadota</taxon>
        <taxon>Alphaproteobacteria</taxon>
        <taxon>Rhodobacterales</taxon>
        <taxon>Paracoccaceae</taxon>
        <taxon>Frigidibacter</taxon>
    </lineage>
</organism>
<dbReference type="FunFam" id="3.90.600.10:FF:000001">
    <property type="entry name" value="Trifunctional purine biosynthetic protein adenosine-3"/>
    <property type="match status" value="1"/>
</dbReference>
<evidence type="ECO:0000256" key="7">
    <source>
        <dbReference type="ARBA" id="ARBA00022755"/>
    </source>
</evidence>
<dbReference type="STRING" id="1335048.AKL17_2726"/>
<dbReference type="InterPro" id="IPR011054">
    <property type="entry name" value="Rudment_hybrid_motif"/>
</dbReference>
<dbReference type="InterPro" id="IPR020562">
    <property type="entry name" value="PRibGlycinamide_synth_N"/>
</dbReference>
<dbReference type="Pfam" id="PF02844">
    <property type="entry name" value="GARS_N"/>
    <property type="match status" value="1"/>
</dbReference>
<dbReference type="PROSITE" id="PS00184">
    <property type="entry name" value="GARS"/>
    <property type="match status" value="1"/>
</dbReference>
<dbReference type="PATRIC" id="fig|1335048.3.peg.2839"/>
<keyword evidence="8 13" id="KW-0067">ATP-binding</keyword>
<dbReference type="Pfam" id="PF02843">
    <property type="entry name" value="GARS_C"/>
    <property type="match status" value="1"/>
</dbReference>
<dbReference type="Pfam" id="PF01071">
    <property type="entry name" value="GARS_A"/>
    <property type="match status" value="1"/>
</dbReference>
<dbReference type="InterPro" id="IPR000115">
    <property type="entry name" value="PRibGlycinamide_synth"/>
</dbReference>
<evidence type="ECO:0000259" key="14">
    <source>
        <dbReference type="PROSITE" id="PS50975"/>
    </source>
</evidence>
<protein>
    <recommendedName>
        <fullName evidence="4 12">Phosphoribosylamine--glycine ligase</fullName>
        <ecNumber evidence="4 12">6.3.4.13</ecNumber>
    </recommendedName>
    <alternativeName>
        <fullName evidence="12">GARS</fullName>
    </alternativeName>
    <alternativeName>
        <fullName evidence="10 12">Glycinamide ribonucleotide synthetase</fullName>
    </alternativeName>
    <alternativeName>
        <fullName evidence="11 12">Phosphoribosylglycinamide synthetase</fullName>
    </alternativeName>
</protein>
<comment type="pathway">
    <text evidence="3 12">Purine metabolism; IMP biosynthesis via de novo pathway; N(1)-(5-phospho-D-ribosyl)glycinamide from 5-phospho-alpha-D-ribose 1-diphosphate: step 2/2.</text>
</comment>
<dbReference type="Proteomes" id="UP000076128">
    <property type="component" value="Chromosome"/>
</dbReference>
<dbReference type="EC" id="6.3.4.13" evidence="4 12"/>
<dbReference type="Gene3D" id="3.30.1490.20">
    <property type="entry name" value="ATP-grasp fold, A domain"/>
    <property type="match status" value="1"/>
</dbReference>
<comment type="cofactor">
    <cofactor evidence="2">
        <name>Mg(2+)</name>
        <dbReference type="ChEBI" id="CHEBI:18420"/>
    </cofactor>
</comment>
<dbReference type="GO" id="GO:0004637">
    <property type="term" value="F:phosphoribosylamine-glycine ligase activity"/>
    <property type="evidence" value="ECO:0007669"/>
    <property type="project" value="UniProtKB-UniRule"/>
</dbReference>
<evidence type="ECO:0000256" key="5">
    <source>
        <dbReference type="ARBA" id="ARBA00022598"/>
    </source>
</evidence>
<evidence type="ECO:0000256" key="6">
    <source>
        <dbReference type="ARBA" id="ARBA00022741"/>
    </source>
</evidence>
<comment type="cofactor">
    <cofactor evidence="1">
        <name>Mn(2+)</name>
        <dbReference type="ChEBI" id="CHEBI:29035"/>
    </cofactor>
</comment>
<dbReference type="InterPro" id="IPR020560">
    <property type="entry name" value="PRibGlycinamide_synth_C-dom"/>
</dbReference>
<dbReference type="GO" id="GO:0005524">
    <property type="term" value="F:ATP binding"/>
    <property type="evidence" value="ECO:0007669"/>
    <property type="project" value="UniProtKB-UniRule"/>
</dbReference>
<evidence type="ECO:0000256" key="3">
    <source>
        <dbReference type="ARBA" id="ARBA00005174"/>
    </source>
</evidence>
<dbReference type="Gene3D" id="3.40.50.20">
    <property type="match status" value="1"/>
</dbReference>
<dbReference type="InterPro" id="IPR016185">
    <property type="entry name" value="PreATP-grasp_dom_sf"/>
</dbReference>
<dbReference type="InterPro" id="IPR020559">
    <property type="entry name" value="PRibGlycinamide_synth_CS"/>
</dbReference>
<evidence type="ECO:0000256" key="13">
    <source>
        <dbReference type="PROSITE-ProRule" id="PRU00409"/>
    </source>
</evidence>
<dbReference type="SMART" id="SM01210">
    <property type="entry name" value="GARS_C"/>
    <property type="match status" value="1"/>
</dbReference>
<keyword evidence="16" id="KW-1185">Reference proteome</keyword>
<keyword evidence="7 12" id="KW-0658">Purine biosynthesis</keyword>
<evidence type="ECO:0000256" key="11">
    <source>
        <dbReference type="ARBA" id="ARBA00042864"/>
    </source>
</evidence>
<comment type="similarity">
    <text evidence="9 12">Belongs to the GARS family.</text>
</comment>
<dbReference type="GO" id="GO:0046872">
    <property type="term" value="F:metal ion binding"/>
    <property type="evidence" value="ECO:0007669"/>
    <property type="project" value="InterPro"/>
</dbReference>
<dbReference type="UniPathway" id="UPA00074">
    <property type="reaction ID" value="UER00125"/>
</dbReference>
<evidence type="ECO:0000256" key="8">
    <source>
        <dbReference type="ARBA" id="ARBA00022840"/>
    </source>
</evidence>
<dbReference type="SUPFAM" id="SSF56059">
    <property type="entry name" value="Glutathione synthetase ATP-binding domain-like"/>
    <property type="match status" value="1"/>
</dbReference>
<feature type="domain" description="ATP-grasp" evidence="14">
    <location>
        <begin position="107"/>
        <end position="312"/>
    </location>
</feature>
<reference evidence="15 16" key="1">
    <citation type="submission" date="2015-09" db="EMBL/GenBank/DDBJ databases">
        <title>Complete genome sequence of Defluviimonas alba cai42t isolated from an oilfield in Xinjiang.</title>
        <authorList>
            <person name="Geng S."/>
            <person name="Pan X."/>
            <person name="Wu X."/>
        </authorList>
    </citation>
    <scope>NUCLEOTIDE SEQUENCE [LARGE SCALE GENOMIC DNA]</scope>
    <source>
        <strain evidence="16">cai42</strain>
    </source>
</reference>
<evidence type="ECO:0000313" key="16">
    <source>
        <dbReference type="Proteomes" id="UP000076128"/>
    </source>
</evidence>
<keyword evidence="6 13" id="KW-0547">Nucleotide-binding</keyword>
<dbReference type="InterPro" id="IPR020561">
    <property type="entry name" value="PRibGlycinamid_synth_ATP-grasp"/>
</dbReference>
<dbReference type="PANTHER" id="PTHR43472:SF1">
    <property type="entry name" value="PHOSPHORIBOSYLAMINE--GLYCINE LIGASE, CHLOROPLASTIC"/>
    <property type="match status" value="1"/>
</dbReference>
<dbReference type="GO" id="GO:0009113">
    <property type="term" value="P:purine nucleobase biosynthetic process"/>
    <property type="evidence" value="ECO:0007669"/>
    <property type="project" value="InterPro"/>
</dbReference>
<sequence>MNILVLGGGGREHALAWAIKQNPKCGRLIVAPGNAGIAQLADCAALDVLDGAAVVAFCEANAVDFVVIGPEAPLAAGVADALAAAGILAFGPSAAAARLEASKAFTKEICDACGAPTAAYARFTEAGPARDHIRRTGAPIVVKADGLAAGKGVIVAMTEAQALEGIDEIFGGAFGAAGAEVVIEEFMTGEEASFFVLCDGETVLPIGSAQDHKRAFDGDTGPNTGGMGAYSPAPVLTDAIAEAALAQIVRPTIAEMARRGTPFKGVLYAGLMIEKGAARLVEYNVRFGDPECQVLMMRLGAQVLDLLLACAEGRLAGMQVTWAEDHALSVVMATNGYPGDHARGSQIRGLEELPETSLEMVFHAGTAARDGGIIASGGRVLNVTARGASLAEARERAYGLVDRIDWPGGFCRRDIGWRAL</sequence>
<proteinExistence type="inferred from homology"/>
<dbReference type="KEGG" id="daa:AKL17_2726"/>